<evidence type="ECO:0000259" key="2">
    <source>
        <dbReference type="Pfam" id="PF01556"/>
    </source>
</evidence>
<dbReference type="EMBL" id="CAAGRJ010006016">
    <property type="protein sequence ID" value="VFV24030.1"/>
    <property type="molecule type" value="Genomic_DNA"/>
</dbReference>
<dbReference type="AlphaFoldDB" id="A0A485MSW3"/>
<feature type="domain" description="Chaperone DnaJ C-terminal" evidence="2">
    <location>
        <begin position="61"/>
        <end position="232"/>
    </location>
</feature>
<dbReference type="PANTHER" id="PTHR44298:SF1">
    <property type="entry name" value="DNAJ HOMOLOG SUBFAMILY B MEMBER 11"/>
    <property type="match status" value="1"/>
</dbReference>
<dbReference type="Proteomes" id="UP000386466">
    <property type="component" value="Unassembled WGS sequence"/>
</dbReference>
<dbReference type="Pfam" id="PF01556">
    <property type="entry name" value="DnaJ_C"/>
    <property type="match status" value="1"/>
</dbReference>
<dbReference type="SUPFAM" id="SSF49493">
    <property type="entry name" value="HSP40/DnaJ peptide-binding domain"/>
    <property type="match status" value="2"/>
</dbReference>
<keyword evidence="4" id="KW-1185">Reference proteome</keyword>
<evidence type="ECO:0000256" key="1">
    <source>
        <dbReference type="SAM" id="SignalP"/>
    </source>
</evidence>
<sequence>MALQDLGTFCLLLLYLHGALIARQDFYKILWVPQSASIVISCLEEPLISKTNFLRGSDIIVDLEVPLDEVYAGNFVEVVRNKPVARQFPGKQKRNCQQKCGLHSWAQVNEEPTLEVEIEPVVRDGMEYPFIGEGDPHVDAEPGDLRFRIKVVKHPVFERKGDLYTNVTVTLVESLVGFDMDITHLDGHSVHIFQDKITRLGTKVWKKGEGLPNFDNNNIKNSLIITFHVDFPKEQLTEEAREGIKQLLKQGSLQKAYNGLQGY</sequence>
<keyword evidence="1" id="KW-0732">Signal</keyword>
<feature type="signal peptide" evidence="1">
    <location>
        <begin position="1"/>
        <end position="21"/>
    </location>
</feature>
<dbReference type="CDD" id="cd10747">
    <property type="entry name" value="DnaJ_C"/>
    <property type="match status" value="1"/>
</dbReference>
<name>A0A485MSW3_LYNPA</name>
<evidence type="ECO:0000313" key="3">
    <source>
        <dbReference type="EMBL" id="VFV24030.1"/>
    </source>
</evidence>
<dbReference type="PANTHER" id="PTHR44298">
    <property type="entry name" value="DNAJ HOMOLOG SUBFAMILY B MEMBER 11"/>
    <property type="match status" value="1"/>
</dbReference>
<dbReference type="InterPro" id="IPR008971">
    <property type="entry name" value="HSP40/DnaJ_pept-bd"/>
</dbReference>
<dbReference type="InterPro" id="IPR002939">
    <property type="entry name" value="DnaJ_C"/>
</dbReference>
<accession>A0A485MSW3</accession>
<organism evidence="3 4">
    <name type="scientific">Lynx pardinus</name>
    <name type="common">Iberian lynx</name>
    <name type="synonym">Felis pardina</name>
    <dbReference type="NCBI Taxonomy" id="191816"/>
    <lineage>
        <taxon>Eukaryota</taxon>
        <taxon>Metazoa</taxon>
        <taxon>Chordata</taxon>
        <taxon>Craniata</taxon>
        <taxon>Vertebrata</taxon>
        <taxon>Euteleostomi</taxon>
        <taxon>Mammalia</taxon>
        <taxon>Eutheria</taxon>
        <taxon>Laurasiatheria</taxon>
        <taxon>Carnivora</taxon>
        <taxon>Feliformia</taxon>
        <taxon>Felidae</taxon>
        <taxon>Felinae</taxon>
        <taxon>Lynx</taxon>
    </lineage>
</organism>
<feature type="chain" id="PRO_5019868136" evidence="1">
    <location>
        <begin position="22"/>
        <end position="263"/>
    </location>
</feature>
<dbReference type="Gene3D" id="2.60.260.20">
    <property type="entry name" value="Urease metallochaperone UreE, N-terminal domain"/>
    <property type="match status" value="2"/>
</dbReference>
<evidence type="ECO:0000313" key="4">
    <source>
        <dbReference type="Proteomes" id="UP000386466"/>
    </source>
</evidence>
<dbReference type="FunFam" id="2.60.260.20:FF:000013">
    <property type="entry name" value="DnaJ subfamily B member 11"/>
    <property type="match status" value="1"/>
</dbReference>
<dbReference type="GO" id="GO:0051787">
    <property type="term" value="F:misfolded protein binding"/>
    <property type="evidence" value="ECO:0007669"/>
    <property type="project" value="TreeGrafter"/>
</dbReference>
<gene>
    <name evidence="3" type="ORF">LYPA_23C010406</name>
</gene>
<protein>
    <submittedName>
        <fullName evidence="3">Dnaj homolog subfamily b member 11</fullName>
    </submittedName>
</protein>
<reference evidence="3 4" key="1">
    <citation type="submission" date="2019-01" db="EMBL/GenBank/DDBJ databases">
        <authorList>
            <person name="Alioto T."/>
            <person name="Alioto T."/>
        </authorList>
    </citation>
    <scope>NUCLEOTIDE SEQUENCE [LARGE SCALE GENOMIC DNA]</scope>
</reference>
<dbReference type="InterPro" id="IPR051736">
    <property type="entry name" value="DnaJ-B11-like"/>
</dbReference>
<dbReference type="GO" id="GO:0051082">
    <property type="term" value="F:unfolded protein binding"/>
    <property type="evidence" value="ECO:0007669"/>
    <property type="project" value="InterPro"/>
</dbReference>
<proteinExistence type="predicted"/>
<dbReference type="GO" id="GO:0005783">
    <property type="term" value="C:endoplasmic reticulum"/>
    <property type="evidence" value="ECO:0007669"/>
    <property type="project" value="TreeGrafter"/>
</dbReference>
<dbReference type="GO" id="GO:0006457">
    <property type="term" value="P:protein folding"/>
    <property type="evidence" value="ECO:0007669"/>
    <property type="project" value="InterPro"/>
</dbReference>